<keyword evidence="8" id="KW-1185">Reference proteome</keyword>
<evidence type="ECO:0000256" key="3">
    <source>
        <dbReference type="ARBA" id="ARBA00022692"/>
    </source>
</evidence>
<feature type="transmembrane region" description="Helical" evidence="6">
    <location>
        <begin position="494"/>
        <end position="518"/>
    </location>
</feature>
<evidence type="ECO:0000256" key="5">
    <source>
        <dbReference type="ARBA" id="ARBA00023136"/>
    </source>
</evidence>
<name>A0ABV7MK71_9HYPH</name>
<keyword evidence="3 6" id="KW-0812">Transmembrane</keyword>
<keyword evidence="5 6" id="KW-0472">Membrane</keyword>
<dbReference type="EMBL" id="JBHRVD010000001">
    <property type="protein sequence ID" value="MFC3321699.1"/>
    <property type="molecule type" value="Genomic_DNA"/>
</dbReference>
<feature type="transmembrane region" description="Helical" evidence="6">
    <location>
        <begin position="420"/>
        <end position="440"/>
    </location>
</feature>
<feature type="transmembrane region" description="Helical" evidence="6">
    <location>
        <begin position="313"/>
        <end position="333"/>
    </location>
</feature>
<reference evidence="8" key="1">
    <citation type="journal article" date="2019" name="Int. J. Syst. Evol. Microbiol.">
        <title>The Global Catalogue of Microorganisms (GCM) 10K type strain sequencing project: providing services to taxonomists for standard genome sequencing and annotation.</title>
        <authorList>
            <consortium name="The Broad Institute Genomics Platform"/>
            <consortium name="The Broad Institute Genome Sequencing Center for Infectious Disease"/>
            <person name="Wu L."/>
            <person name="Ma J."/>
        </authorList>
    </citation>
    <scope>NUCLEOTIDE SEQUENCE [LARGE SCALE GENOMIC DNA]</scope>
    <source>
        <strain evidence="8">ICMP 19515</strain>
    </source>
</reference>
<keyword evidence="2" id="KW-1003">Cell membrane</keyword>
<feature type="transmembrane region" description="Helical" evidence="6">
    <location>
        <begin position="288"/>
        <end position="307"/>
    </location>
</feature>
<feature type="transmembrane region" description="Helical" evidence="6">
    <location>
        <begin position="389"/>
        <end position="408"/>
    </location>
</feature>
<feature type="transmembrane region" description="Helical" evidence="6">
    <location>
        <begin position="258"/>
        <end position="276"/>
    </location>
</feature>
<feature type="transmembrane region" description="Helical" evidence="6">
    <location>
        <begin position="469"/>
        <end position="487"/>
    </location>
</feature>
<feature type="transmembrane region" description="Helical" evidence="6">
    <location>
        <begin position="107"/>
        <end position="130"/>
    </location>
</feature>
<evidence type="ECO:0000256" key="4">
    <source>
        <dbReference type="ARBA" id="ARBA00022989"/>
    </source>
</evidence>
<accession>A0ABV7MK71</accession>
<dbReference type="PANTHER" id="PTHR32196:SF72">
    <property type="entry name" value="RIBOSE IMPORT PERMEASE PROTEIN RBSC"/>
    <property type="match status" value="1"/>
</dbReference>
<proteinExistence type="predicted"/>
<evidence type="ECO:0000256" key="1">
    <source>
        <dbReference type="ARBA" id="ARBA00004651"/>
    </source>
</evidence>
<comment type="subcellular location">
    <subcellularLocation>
        <location evidence="1">Cell membrane</location>
        <topology evidence="1">Multi-pass membrane protein</topology>
    </subcellularLocation>
</comment>
<feature type="transmembrane region" description="Helical" evidence="6">
    <location>
        <begin position="669"/>
        <end position="687"/>
    </location>
</feature>
<evidence type="ECO:0000256" key="6">
    <source>
        <dbReference type="SAM" id="Phobius"/>
    </source>
</evidence>
<feature type="transmembrane region" description="Helical" evidence="6">
    <location>
        <begin position="447"/>
        <end position="463"/>
    </location>
</feature>
<feature type="transmembrane region" description="Helical" evidence="6">
    <location>
        <begin position="645"/>
        <end position="663"/>
    </location>
</feature>
<keyword evidence="4 6" id="KW-1133">Transmembrane helix</keyword>
<feature type="transmembrane region" description="Helical" evidence="6">
    <location>
        <begin position="137"/>
        <end position="155"/>
    </location>
</feature>
<dbReference type="CDD" id="cd06579">
    <property type="entry name" value="TM_PBP1_transp_AraH_like"/>
    <property type="match status" value="2"/>
</dbReference>
<evidence type="ECO:0000313" key="7">
    <source>
        <dbReference type="EMBL" id="MFC3321699.1"/>
    </source>
</evidence>
<evidence type="ECO:0000313" key="8">
    <source>
        <dbReference type="Proteomes" id="UP001595648"/>
    </source>
</evidence>
<feature type="transmembrane region" description="Helical" evidence="6">
    <location>
        <begin position="26"/>
        <end position="44"/>
    </location>
</feature>
<organism evidence="7 8">
    <name type="scientific">Mesorhizobium cantuariense</name>
    <dbReference type="NCBI Taxonomy" id="1300275"/>
    <lineage>
        <taxon>Bacteria</taxon>
        <taxon>Pseudomonadati</taxon>
        <taxon>Pseudomonadota</taxon>
        <taxon>Alphaproteobacteria</taxon>
        <taxon>Hyphomicrobiales</taxon>
        <taxon>Phyllobacteriaceae</taxon>
        <taxon>Mesorhizobium</taxon>
    </lineage>
</organism>
<dbReference type="Proteomes" id="UP001595648">
    <property type="component" value="Unassembled WGS sequence"/>
</dbReference>
<feature type="transmembrane region" description="Helical" evidence="6">
    <location>
        <begin position="538"/>
        <end position="560"/>
    </location>
</feature>
<dbReference type="PANTHER" id="PTHR32196">
    <property type="entry name" value="ABC TRANSPORTER PERMEASE PROTEIN YPHD-RELATED-RELATED"/>
    <property type="match status" value="1"/>
</dbReference>
<evidence type="ECO:0000256" key="2">
    <source>
        <dbReference type="ARBA" id="ARBA00022475"/>
    </source>
</evidence>
<dbReference type="Pfam" id="PF02653">
    <property type="entry name" value="BPD_transp_2"/>
    <property type="match status" value="2"/>
</dbReference>
<feature type="transmembrane region" description="Helical" evidence="6">
    <location>
        <begin position="175"/>
        <end position="196"/>
    </location>
</feature>
<dbReference type="RefSeq" id="WP_378978278.1">
    <property type="nucleotide sequence ID" value="NZ_JBHRVD010000001.1"/>
</dbReference>
<feature type="transmembrane region" description="Helical" evidence="6">
    <location>
        <begin position="590"/>
        <end position="611"/>
    </location>
</feature>
<gene>
    <name evidence="7" type="ORF">ACFOJ9_07905</name>
</gene>
<dbReference type="InterPro" id="IPR001851">
    <property type="entry name" value="ABC_transp_permease"/>
</dbReference>
<feature type="transmembrane region" description="Helical" evidence="6">
    <location>
        <begin position="50"/>
        <end position="68"/>
    </location>
</feature>
<protein>
    <submittedName>
        <fullName evidence="7">ABC transporter permease</fullName>
    </submittedName>
</protein>
<feature type="transmembrane region" description="Helical" evidence="6">
    <location>
        <begin position="623"/>
        <end position="640"/>
    </location>
</feature>
<sequence>MSSAAISSPVFGGFGLRRALMRNRGALIAAAVLAILLFIVDWISAGPLTYFDVSFLSSGGATSALAAIGQTIVILSGGFDLSAGAVISLVNAVLASSMDPMAPGANIILWTAVGIGVGMAVGAFNGFFIAVLRMQPIVVTLSTMFILQGVTLLVMDKPGGFVSPDLGTFYLGDAITGWLPMPLVVIVVVLLAWFWLKGTRFGTALYAVGSDTESAASVGVNVVLVRFAVYVIAGGCYGLAGVFISAQTGSGDPLVGNPLLLSMFAAVVVGGTRLGGGQGGPVGSVFGAYILMIVVNILLVLNVSAYYSTIAEGTILVLAALAGSISHASVLAVQLRAARARLAAWRAGILPSQLEPVDRRLKIAEPSHGQGKAAPRPAFHLRNAETLRYALPAYVCLLLIVIVTQIWLGRAIFNPSYWNSLLVLSSFLAVLALGQGTVILTGGLDLSVPWTIGISGIILAGMVNGSDAALVYALPVVLLMACAIGFANGFGIVYLGISPIVMTLATNGILQGCALLYSQGTPAGFSSPMLRWFMTARLAGLLTPIVLLMVVFVVAAVLLLGRTPFGRRVYGIGNGLRAARLSGIGVERTLILVYMLSAVCAAVVGIMLTGFSGQASLGMGDDYLLPSIAVVVVGGALITGGRGHYLGMLGGVLLLTALQMLLAGTTLPYATRAILYGLVVLGAVMALRERRLQ</sequence>
<comment type="caution">
    <text evidence="7">The sequence shown here is derived from an EMBL/GenBank/DDBJ whole genome shotgun (WGS) entry which is preliminary data.</text>
</comment>
<feature type="transmembrane region" description="Helical" evidence="6">
    <location>
        <begin position="227"/>
        <end position="246"/>
    </location>
</feature>